<evidence type="ECO:0000313" key="17">
    <source>
        <dbReference type="Proteomes" id="UP000320359"/>
    </source>
</evidence>
<reference evidence="16 17" key="1">
    <citation type="submission" date="2019-07" db="EMBL/GenBank/DDBJ databases">
        <authorList>
            <person name="Yang M."/>
            <person name="Zhao D."/>
            <person name="Xiang H."/>
        </authorList>
    </citation>
    <scope>NUCLEOTIDE SEQUENCE [LARGE SCALE GENOMIC DNA]</scope>
    <source>
        <strain evidence="16 17">IM1326</strain>
    </source>
</reference>
<dbReference type="Proteomes" id="UP000320359">
    <property type="component" value="Unassembled WGS sequence"/>
</dbReference>
<dbReference type="AlphaFoldDB" id="A0A552X3R0"/>
<gene>
    <name evidence="16" type="ORF">FM042_02115</name>
</gene>
<comment type="function">
    <text evidence="13">Involved in lipopolysaccharide (LPS) biosynthesis. Catalyzes the transfer of 3-deoxy-D-manno-octulosonate (Kdo) residue(s) from CMP-Kdo to lipid IV(A), the tetraacyldisaccharide-1,4'-bisphosphate precursor of lipid A.</text>
</comment>
<keyword evidence="13" id="KW-1133">Transmembrane helix</keyword>
<comment type="subcellular location">
    <subcellularLocation>
        <location evidence="1">Cell inner membrane</location>
        <topology evidence="1">Single-pass membrane protein</topology>
        <orientation evidence="1">Cytoplasmic side</orientation>
    </subcellularLocation>
    <subcellularLocation>
        <location evidence="13">Cell membrane</location>
    </subcellularLocation>
</comment>
<keyword evidence="6" id="KW-0997">Cell inner membrane</keyword>
<dbReference type="SUPFAM" id="SSF53756">
    <property type="entry name" value="UDP-Glycosyltransferase/glycogen phosphorylase"/>
    <property type="match status" value="1"/>
</dbReference>
<accession>A0A552X3R0</accession>
<dbReference type="GO" id="GO:0009244">
    <property type="term" value="P:lipopolysaccharide core region biosynthetic process"/>
    <property type="evidence" value="ECO:0007669"/>
    <property type="project" value="UniProtKB-UniRule"/>
</dbReference>
<dbReference type="GO" id="GO:0043842">
    <property type="term" value="F:Kdo transferase activity"/>
    <property type="evidence" value="ECO:0007669"/>
    <property type="project" value="UniProtKB-EC"/>
</dbReference>
<keyword evidence="17" id="KW-1185">Reference proteome</keyword>
<dbReference type="OrthoDB" id="9789797at2"/>
<sequence length="430" mass="48296">MYTPNSTFGVRIYSALLYLFTPLILLYFGWQSRKNPDYRGRMGERFARQVIPQEARGAIMFHCVSVGEFMAARPLIERFLNDGSDRPVVITCMTPTASDLVRTIFADKVYHCYLPLDLPTVMKRFLKALQPRAVVILETELWPNLVLQSRALDIPVALVNGRMSEQSARGYIRLSWLFKPVWAALSYCAAQTDVAAERFLDIGVRPEALDIAGNLKFDIHVPPSTRDDVSEFKALLGNRPVVTAGSTHDGEETQLLDAFRRILPSKPRTLLILVPRHLERFDEVAKKLDASGLRYVRRSSGRPITEDTQVLLADSMGELLIWYGLATVAFVGGSLIERGGHNPLEPMAFGVPVISGRHIFNFSEIYQQLDQRQAVRWVDDADSLYATLSGLLTTIETAQRLGAQAQQLFSQHRGATARMKSRVEQLVSNT</sequence>
<organism evidence="16 17">
    <name type="scientific">Aliidiomarina halalkaliphila</name>
    <dbReference type="NCBI Taxonomy" id="2593535"/>
    <lineage>
        <taxon>Bacteria</taxon>
        <taxon>Pseudomonadati</taxon>
        <taxon>Pseudomonadota</taxon>
        <taxon>Gammaproteobacteria</taxon>
        <taxon>Alteromonadales</taxon>
        <taxon>Idiomarinaceae</taxon>
        <taxon>Aliidiomarina</taxon>
    </lineage>
</organism>
<comment type="similarity">
    <text evidence="3">Belongs to the glycosyltransferase group 1 family. Glycosyltransferase 30 subfamily.</text>
</comment>
<dbReference type="PANTHER" id="PTHR42755:SF1">
    <property type="entry name" value="3-DEOXY-D-MANNO-OCTULOSONIC ACID TRANSFERASE, MITOCHONDRIAL-RELATED"/>
    <property type="match status" value="1"/>
</dbReference>
<evidence type="ECO:0000256" key="7">
    <source>
        <dbReference type="ARBA" id="ARBA00022679"/>
    </source>
</evidence>
<dbReference type="UniPathway" id="UPA00958"/>
<dbReference type="PANTHER" id="PTHR42755">
    <property type="entry name" value="3-DEOXY-MANNO-OCTULOSONATE CYTIDYLYLTRANSFERASE"/>
    <property type="match status" value="1"/>
</dbReference>
<dbReference type="Gene3D" id="3.40.50.2000">
    <property type="entry name" value="Glycogen Phosphorylase B"/>
    <property type="match status" value="1"/>
</dbReference>
<dbReference type="InterPro" id="IPR001296">
    <property type="entry name" value="Glyco_trans_1"/>
</dbReference>
<comment type="catalytic activity">
    <reaction evidence="10 13">
        <text>lipid IVA (E. coli) + CMP-3-deoxy-beta-D-manno-octulosonate = alpha-Kdo-(2-&gt;6)-lipid IVA (E. coli) + CMP + H(+)</text>
        <dbReference type="Rhea" id="RHEA:28066"/>
        <dbReference type="ChEBI" id="CHEBI:15378"/>
        <dbReference type="ChEBI" id="CHEBI:58603"/>
        <dbReference type="ChEBI" id="CHEBI:60364"/>
        <dbReference type="ChEBI" id="CHEBI:60377"/>
        <dbReference type="ChEBI" id="CHEBI:85987"/>
        <dbReference type="EC" id="2.4.99.12"/>
    </reaction>
</comment>
<comment type="pathway">
    <text evidence="2 13">Bacterial outer membrane biogenesis; LPS core biosynthesis.</text>
</comment>
<dbReference type="Pfam" id="PF04413">
    <property type="entry name" value="Glycos_transf_N"/>
    <property type="match status" value="1"/>
</dbReference>
<keyword evidence="13" id="KW-0448">Lipopolysaccharide biosynthesis</keyword>
<name>A0A552X3R0_9GAMM</name>
<dbReference type="EC" id="2.4.99.12" evidence="4 13"/>
<feature type="transmembrane region" description="Helical" evidence="13">
    <location>
        <begin position="12"/>
        <end position="30"/>
    </location>
</feature>
<keyword evidence="13" id="KW-1003">Cell membrane</keyword>
<dbReference type="InterPro" id="IPR038107">
    <property type="entry name" value="Glycos_transf_N_sf"/>
</dbReference>
<evidence type="ECO:0000256" key="9">
    <source>
        <dbReference type="ARBA" id="ARBA00031445"/>
    </source>
</evidence>
<feature type="active site" description="Proton acceptor" evidence="11">
    <location>
        <position position="68"/>
    </location>
</feature>
<keyword evidence="13" id="KW-0812">Transmembrane</keyword>
<evidence type="ECO:0000256" key="13">
    <source>
        <dbReference type="RuleBase" id="RU365103"/>
    </source>
</evidence>
<dbReference type="InterPro" id="IPR007507">
    <property type="entry name" value="Glycos_transf_N"/>
</dbReference>
<keyword evidence="7 13" id="KW-0808">Transferase</keyword>
<feature type="domain" description="3-deoxy-D-manno-octulosonic-acid transferase N-terminal" evidence="15">
    <location>
        <begin position="41"/>
        <end position="219"/>
    </location>
</feature>
<dbReference type="Gene3D" id="3.40.50.11720">
    <property type="entry name" value="3-Deoxy-D-manno-octulosonic-acid transferase, N-terminal domain"/>
    <property type="match status" value="1"/>
</dbReference>
<dbReference type="InterPro" id="IPR039901">
    <property type="entry name" value="Kdotransferase"/>
</dbReference>
<evidence type="ECO:0000256" key="6">
    <source>
        <dbReference type="ARBA" id="ARBA00022519"/>
    </source>
</evidence>
<dbReference type="EMBL" id="VJWL01000001">
    <property type="protein sequence ID" value="TRW49680.1"/>
    <property type="molecule type" value="Genomic_DNA"/>
</dbReference>
<keyword evidence="8" id="KW-0735">Signal-anchor</keyword>
<evidence type="ECO:0000256" key="5">
    <source>
        <dbReference type="ARBA" id="ARBA00019077"/>
    </source>
</evidence>
<feature type="site" description="Transition state stabilizer" evidence="12">
    <location>
        <position position="216"/>
    </location>
</feature>
<dbReference type="FunFam" id="3.40.50.2000:FF:000032">
    <property type="entry name" value="3-deoxy-D-manno-octulosonic acid transferase"/>
    <property type="match status" value="1"/>
</dbReference>
<protein>
    <recommendedName>
        <fullName evidence="5 13">3-deoxy-D-manno-octulosonic acid transferase</fullName>
        <shortName evidence="13">Kdo transferase</shortName>
        <ecNumber evidence="4 13">2.4.99.12</ecNumber>
    </recommendedName>
    <alternativeName>
        <fullName evidence="9 13">Lipid IV(A) 3-deoxy-D-manno-octulosonic acid transferase</fullName>
    </alternativeName>
</protein>
<dbReference type="GO" id="GO:0005886">
    <property type="term" value="C:plasma membrane"/>
    <property type="evidence" value="ECO:0007669"/>
    <property type="project" value="UniProtKB-SubCell"/>
</dbReference>
<feature type="site" description="Transition state stabilizer" evidence="12">
    <location>
        <position position="138"/>
    </location>
</feature>
<evidence type="ECO:0000256" key="12">
    <source>
        <dbReference type="PIRSR" id="PIRSR639901-2"/>
    </source>
</evidence>
<evidence type="ECO:0000256" key="10">
    <source>
        <dbReference type="ARBA" id="ARBA00049183"/>
    </source>
</evidence>
<evidence type="ECO:0000259" key="14">
    <source>
        <dbReference type="Pfam" id="PF00534"/>
    </source>
</evidence>
<evidence type="ECO:0000256" key="8">
    <source>
        <dbReference type="ARBA" id="ARBA00022968"/>
    </source>
</evidence>
<proteinExistence type="inferred from homology"/>
<evidence type="ECO:0000256" key="1">
    <source>
        <dbReference type="ARBA" id="ARBA00004388"/>
    </source>
</evidence>
<dbReference type="GO" id="GO:0009245">
    <property type="term" value="P:lipid A biosynthetic process"/>
    <property type="evidence" value="ECO:0007669"/>
    <property type="project" value="TreeGrafter"/>
</dbReference>
<evidence type="ECO:0000256" key="11">
    <source>
        <dbReference type="PIRSR" id="PIRSR639901-1"/>
    </source>
</evidence>
<comment type="caution">
    <text evidence="16">The sequence shown here is derived from an EMBL/GenBank/DDBJ whole genome shotgun (WGS) entry which is preliminary data.</text>
</comment>
<evidence type="ECO:0000256" key="2">
    <source>
        <dbReference type="ARBA" id="ARBA00004713"/>
    </source>
</evidence>
<keyword evidence="13" id="KW-0472">Membrane</keyword>
<evidence type="ECO:0000256" key="3">
    <source>
        <dbReference type="ARBA" id="ARBA00006380"/>
    </source>
</evidence>
<dbReference type="FunFam" id="3.40.50.11720:FF:000001">
    <property type="entry name" value="3-deoxy-D-manno-octulosonic acid transferase"/>
    <property type="match status" value="1"/>
</dbReference>
<feature type="domain" description="Glycosyl transferase family 1" evidence="14">
    <location>
        <begin position="295"/>
        <end position="407"/>
    </location>
</feature>
<evidence type="ECO:0000259" key="15">
    <source>
        <dbReference type="Pfam" id="PF04413"/>
    </source>
</evidence>
<dbReference type="Pfam" id="PF00534">
    <property type="entry name" value="Glycos_transf_1"/>
    <property type="match status" value="1"/>
</dbReference>
<evidence type="ECO:0000256" key="4">
    <source>
        <dbReference type="ARBA" id="ARBA00012621"/>
    </source>
</evidence>
<dbReference type="RefSeq" id="WP_143234102.1">
    <property type="nucleotide sequence ID" value="NZ_VJWL01000001.1"/>
</dbReference>
<dbReference type="NCBIfam" id="NF004388">
    <property type="entry name" value="PRK05749.1-4"/>
    <property type="match status" value="1"/>
</dbReference>
<evidence type="ECO:0000313" key="16">
    <source>
        <dbReference type="EMBL" id="TRW49680.1"/>
    </source>
</evidence>